<gene>
    <name evidence="6" type="ORF">CJ014_01340</name>
</gene>
<dbReference type="AlphaFoldDB" id="A0A2G9X1C7"/>
<keyword evidence="3" id="KW-0964">Secreted</keyword>
<evidence type="ECO:0000256" key="2">
    <source>
        <dbReference type="ARBA" id="ARBA00023143"/>
    </source>
</evidence>
<evidence type="ECO:0000256" key="1">
    <source>
        <dbReference type="ARBA" id="ARBA00005709"/>
    </source>
</evidence>
<evidence type="ECO:0000259" key="5">
    <source>
        <dbReference type="Pfam" id="PF00700"/>
    </source>
</evidence>
<keyword evidence="2 3" id="KW-0975">Bacterial flagellum</keyword>
<dbReference type="GO" id="GO:0009288">
    <property type="term" value="C:bacterial-type flagellum"/>
    <property type="evidence" value="ECO:0007669"/>
    <property type="project" value="UniProtKB-SubCell"/>
</dbReference>
<sequence length="639" mass="65583">MGKMSSPKEWDVKMSDINLTAAVRQNLLSLQGTASMMAKTQNKLSTGNKVNSALDNPSNFFTASSLNSRASDLGNLMDSMKSGIKTIEAADNGLTSITKTLESMQSTLRQARQDKSFETASYTMAADSSSLTSTSKISFSGGAFGTGAGSVNLLTGSAQSKVATGAAADQLTAIKGELTETKASLTGTTTAFTDYTTLNSKSLDVTFGGKTLKVDFSGLPTTGGTVDDVVDALNDAFAASTDFNGKITASADGGKVKLEAATATDDTITVADNGTAGAAAFLFGTPAQVTSGTVKGSDGKASAFSVNGVEVKLSGADLVNAGATNVAGATMENVVKAINVQLGNAGSKFKAVVGTGTDADKLKIQADSTSAGALKITGEGAKTLFGATSATDGVSGTDDTTVNLVKTVDDLVNEINNNSTLSTKIKASNDGGKLRIQNLSTQDLNIDGISSSGLIDDVSQGQAKIGGNTVRSDLANQFNELRDQLDKLADDASFNGINLLRGDKLTITFNETDTSSIAILAKDGKSVDSTNLGVPTTVEAKDLDSDTTIDGILSKVKTALNSVRSQSSAFGSNLSVVENRQNFTTSMMNTLQTGAGNLTLADMNEEAANMVALQTRQSLATSSLSMANSADQNVLQLLR</sequence>
<comment type="subcellular location">
    <subcellularLocation>
        <location evidence="3">Secreted</location>
    </subcellularLocation>
    <subcellularLocation>
        <location evidence="3">Bacterial flagellum</location>
    </subcellularLocation>
</comment>
<name>A0A2G9X1C7_9HYPH</name>
<dbReference type="InterPro" id="IPR046358">
    <property type="entry name" value="Flagellin_C"/>
</dbReference>
<dbReference type="Pfam" id="PF00669">
    <property type="entry name" value="Flagellin_N"/>
    <property type="match status" value="1"/>
</dbReference>
<feature type="domain" description="Flagellin C-terminal" evidence="5">
    <location>
        <begin position="554"/>
        <end position="638"/>
    </location>
</feature>
<dbReference type="EMBL" id="NQVN01000001">
    <property type="protein sequence ID" value="PIP00777.1"/>
    <property type="molecule type" value="Genomic_DNA"/>
</dbReference>
<organism evidence="6 7">
    <name type="scientific">Pleomorphomonas carboxyditropha</name>
    <dbReference type="NCBI Taxonomy" id="2023338"/>
    <lineage>
        <taxon>Bacteria</taxon>
        <taxon>Pseudomonadati</taxon>
        <taxon>Pseudomonadota</taxon>
        <taxon>Alphaproteobacteria</taxon>
        <taxon>Hyphomicrobiales</taxon>
        <taxon>Pleomorphomonadaceae</taxon>
        <taxon>Pleomorphomonas</taxon>
    </lineage>
</organism>
<dbReference type="Gene3D" id="1.20.1330.10">
    <property type="entry name" value="f41 fragment of flagellin, N-terminal domain"/>
    <property type="match status" value="1"/>
</dbReference>
<feature type="domain" description="Flagellin N-terminal" evidence="4">
    <location>
        <begin position="18"/>
        <end position="134"/>
    </location>
</feature>
<evidence type="ECO:0000256" key="3">
    <source>
        <dbReference type="RuleBase" id="RU362073"/>
    </source>
</evidence>
<dbReference type="PANTHER" id="PTHR42792">
    <property type="entry name" value="FLAGELLIN"/>
    <property type="match status" value="1"/>
</dbReference>
<dbReference type="PANTHER" id="PTHR42792:SF2">
    <property type="entry name" value="FLAGELLIN"/>
    <property type="match status" value="1"/>
</dbReference>
<comment type="similarity">
    <text evidence="1 3">Belongs to the bacterial flagellin family.</text>
</comment>
<evidence type="ECO:0000259" key="4">
    <source>
        <dbReference type="Pfam" id="PF00669"/>
    </source>
</evidence>
<keyword evidence="7" id="KW-1185">Reference proteome</keyword>
<reference evidence="6 7" key="1">
    <citation type="submission" date="2017-08" db="EMBL/GenBank/DDBJ databases">
        <title>Pleomorphomonas carboxidotrophicus sp. nov., a new mesophilic hydrogenogenic carboxidotroph.</title>
        <authorList>
            <person name="Esquivel-Elizondo S."/>
            <person name="Krajmalnik-Brown R."/>
            <person name="Maldonado J."/>
        </authorList>
    </citation>
    <scope>NUCLEOTIDE SEQUENCE [LARGE SCALE GENOMIC DNA]</scope>
    <source>
        <strain evidence="6 7">SVCO-16</strain>
    </source>
</reference>
<dbReference type="SUPFAM" id="SSF64518">
    <property type="entry name" value="Phase 1 flagellin"/>
    <property type="match status" value="2"/>
</dbReference>
<dbReference type="Proteomes" id="UP000231070">
    <property type="component" value="Unassembled WGS sequence"/>
</dbReference>
<dbReference type="GO" id="GO:0005576">
    <property type="term" value="C:extracellular region"/>
    <property type="evidence" value="ECO:0007669"/>
    <property type="project" value="UniProtKB-SubCell"/>
</dbReference>
<dbReference type="InterPro" id="IPR001492">
    <property type="entry name" value="Flagellin"/>
</dbReference>
<dbReference type="Pfam" id="PF00700">
    <property type="entry name" value="Flagellin_C"/>
    <property type="match status" value="1"/>
</dbReference>
<accession>A0A2G9X1C7</accession>
<comment type="function">
    <text evidence="3">Flagellin is the subunit protein which polymerizes to form the filaments of bacterial flagella.</text>
</comment>
<proteinExistence type="inferred from homology"/>
<dbReference type="InterPro" id="IPR001029">
    <property type="entry name" value="Flagellin_N"/>
</dbReference>
<comment type="caution">
    <text evidence="6">The sequence shown here is derived from an EMBL/GenBank/DDBJ whole genome shotgun (WGS) entry which is preliminary data.</text>
</comment>
<protein>
    <recommendedName>
        <fullName evidence="3">Flagellin</fullName>
    </recommendedName>
</protein>
<evidence type="ECO:0000313" key="7">
    <source>
        <dbReference type="Proteomes" id="UP000231070"/>
    </source>
</evidence>
<evidence type="ECO:0000313" key="6">
    <source>
        <dbReference type="EMBL" id="PIP00777.1"/>
    </source>
</evidence>
<dbReference type="OrthoDB" id="9808068at2"/>
<dbReference type="GO" id="GO:0005198">
    <property type="term" value="F:structural molecule activity"/>
    <property type="evidence" value="ECO:0007669"/>
    <property type="project" value="UniProtKB-UniRule"/>
</dbReference>